<gene>
    <name evidence="1" type="ORF">SteCoe_19197</name>
</gene>
<reference evidence="1 2" key="1">
    <citation type="submission" date="2016-11" db="EMBL/GenBank/DDBJ databases">
        <title>The macronuclear genome of Stentor coeruleus: a giant cell with tiny introns.</title>
        <authorList>
            <person name="Slabodnick M."/>
            <person name="Ruby J.G."/>
            <person name="Reiff S.B."/>
            <person name="Swart E.C."/>
            <person name="Gosai S."/>
            <person name="Prabakaran S."/>
            <person name="Witkowska E."/>
            <person name="Larue G.E."/>
            <person name="Fisher S."/>
            <person name="Freeman R.M."/>
            <person name="Gunawardena J."/>
            <person name="Chu W."/>
            <person name="Stover N.A."/>
            <person name="Gregory B.D."/>
            <person name="Nowacki M."/>
            <person name="Derisi J."/>
            <person name="Roy S.W."/>
            <person name="Marshall W.F."/>
            <person name="Sood P."/>
        </authorList>
    </citation>
    <scope>NUCLEOTIDE SEQUENCE [LARGE SCALE GENOMIC DNA]</scope>
    <source>
        <strain evidence="1">WM001</strain>
    </source>
</reference>
<dbReference type="AlphaFoldDB" id="A0A1R2BV64"/>
<accession>A0A1R2BV64</accession>
<proteinExistence type="predicted"/>
<dbReference type="Proteomes" id="UP000187209">
    <property type="component" value="Unassembled WGS sequence"/>
</dbReference>
<evidence type="ECO:0000313" key="2">
    <source>
        <dbReference type="Proteomes" id="UP000187209"/>
    </source>
</evidence>
<dbReference type="OrthoDB" id="1159107at2759"/>
<evidence type="ECO:0008006" key="3">
    <source>
        <dbReference type="Google" id="ProtNLM"/>
    </source>
</evidence>
<evidence type="ECO:0000313" key="1">
    <source>
        <dbReference type="EMBL" id="OMJ80547.1"/>
    </source>
</evidence>
<dbReference type="EMBL" id="MPUH01000419">
    <property type="protein sequence ID" value="OMJ80547.1"/>
    <property type="molecule type" value="Genomic_DNA"/>
</dbReference>
<comment type="caution">
    <text evidence="1">The sequence shown here is derived from an EMBL/GenBank/DDBJ whole genome shotgun (WGS) entry which is preliminary data.</text>
</comment>
<protein>
    <recommendedName>
        <fullName evidence="3">Defensin-like protein</fullName>
    </recommendedName>
</protein>
<organism evidence="1 2">
    <name type="scientific">Stentor coeruleus</name>
    <dbReference type="NCBI Taxonomy" id="5963"/>
    <lineage>
        <taxon>Eukaryota</taxon>
        <taxon>Sar</taxon>
        <taxon>Alveolata</taxon>
        <taxon>Ciliophora</taxon>
        <taxon>Postciliodesmatophora</taxon>
        <taxon>Heterotrichea</taxon>
        <taxon>Heterotrichida</taxon>
        <taxon>Stentoridae</taxon>
        <taxon>Stentor</taxon>
    </lineage>
</organism>
<name>A0A1R2BV64_9CILI</name>
<sequence length="95" mass="10526">MFNIGSCYAACNENYNATNPNRLFCKKACDSDEDIVKCKKDYCSDLCIKQEIGAEDSKKSSWTKFFARAPGTDTSESCLSACIFGCSNKEDESDD</sequence>
<keyword evidence="2" id="KW-1185">Reference proteome</keyword>